<sequence length="78" mass="8382">MGGEAVSGGRQSERDGGQSWRSGRALLPMLCSSCMEIPSRLRGGGGRKPARQLWHQEAEAEAAATAMACYREEAACWI</sequence>
<evidence type="ECO:0000256" key="1">
    <source>
        <dbReference type="SAM" id="MobiDB-lite"/>
    </source>
</evidence>
<proteinExistence type="predicted"/>
<keyword evidence="3" id="KW-1185">Reference proteome</keyword>
<dbReference type="EnsemblPlants" id="ONIVA09G15190.1">
    <property type="protein sequence ID" value="ONIVA09G15190.1"/>
    <property type="gene ID" value="ONIVA09G15190"/>
</dbReference>
<dbReference type="Gramene" id="ONIVA09G15190.1">
    <property type="protein sequence ID" value="ONIVA09G15190.1"/>
    <property type="gene ID" value="ONIVA09G15190"/>
</dbReference>
<organism evidence="2">
    <name type="scientific">Oryza nivara</name>
    <name type="common">Indian wild rice</name>
    <name type="synonym">Oryza sativa f. spontanea</name>
    <dbReference type="NCBI Taxonomy" id="4536"/>
    <lineage>
        <taxon>Eukaryota</taxon>
        <taxon>Viridiplantae</taxon>
        <taxon>Streptophyta</taxon>
        <taxon>Embryophyta</taxon>
        <taxon>Tracheophyta</taxon>
        <taxon>Spermatophyta</taxon>
        <taxon>Magnoliopsida</taxon>
        <taxon>Liliopsida</taxon>
        <taxon>Poales</taxon>
        <taxon>Poaceae</taxon>
        <taxon>BOP clade</taxon>
        <taxon>Oryzoideae</taxon>
        <taxon>Oryzeae</taxon>
        <taxon>Oryzinae</taxon>
        <taxon>Oryza</taxon>
    </lineage>
</organism>
<accession>A0A0E0ILI2</accession>
<feature type="region of interest" description="Disordered" evidence="1">
    <location>
        <begin position="1"/>
        <end position="21"/>
    </location>
</feature>
<name>A0A0E0ILI2_ORYNI</name>
<dbReference type="HOGENOM" id="CLU_2626199_0_0_1"/>
<reference evidence="2" key="2">
    <citation type="submission" date="2018-04" db="EMBL/GenBank/DDBJ databases">
        <title>OnivRS2 (Oryza nivara Reference Sequence Version 2).</title>
        <authorList>
            <person name="Zhang J."/>
            <person name="Kudrna D."/>
            <person name="Lee S."/>
            <person name="Talag J."/>
            <person name="Rajasekar S."/>
            <person name="Welchert J."/>
            <person name="Hsing Y.-I."/>
            <person name="Wing R.A."/>
        </authorList>
    </citation>
    <scope>NUCLEOTIDE SEQUENCE [LARGE SCALE GENOMIC DNA]</scope>
    <source>
        <strain evidence="2">SL10</strain>
    </source>
</reference>
<dbReference type="Proteomes" id="UP000006591">
    <property type="component" value="Chromosome 9"/>
</dbReference>
<protein>
    <submittedName>
        <fullName evidence="2">Uncharacterized protein</fullName>
    </submittedName>
</protein>
<dbReference type="AlphaFoldDB" id="A0A0E0ILI2"/>
<evidence type="ECO:0000313" key="2">
    <source>
        <dbReference type="EnsemblPlants" id="ONIVA09G15190.1"/>
    </source>
</evidence>
<reference evidence="2" key="1">
    <citation type="submission" date="2015-04" db="UniProtKB">
        <authorList>
            <consortium name="EnsemblPlants"/>
        </authorList>
    </citation>
    <scope>IDENTIFICATION</scope>
    <source>
        <strain evidence="2">SL10</strain>
    </source>
</reference>
<evidence type="ECO:0000313" key="3">
    <source>
        <dbReference type="Proteomes" id="UP000006591"/>
    </source>
</evidence>